<evidence type="ECO:0008006" key="3">
    <source>
        <dbReference type="Google" id="ProtNLM"/>
    </source>
</evidence>
<dbReference type="Proteomes" id="UP000283627">
    <property type="component" value="Unassembled WGS sequence"/>
</dbReference>
<dbReference type="AlphaFoldDB" id="A0A423KAB3"/>
<name>A0A423KAB3_9PSED</name>
<dbReference type="Gene3D" id="2.80.10.50">
    <property type="match status" value="2"/>
</dbReference>
<dbReference type="EMBL" id="MOBP01000016">
    <property type="protein sequence ID" value="RON49042.1"/>
    <property type="molecule type" value="Genomic_DNA"/>
</dbReference>
<dbReference type="NCBIfam" id="TIGR02608">
    <property type="entry name" value="delta_60_rpt"/>
    <property type="match status" value="4"/>
</dbReference>
<dbReference type="Pfam" id="PF17164">
    <property type="entry name" value="DUF5122"/>
    <property type="match status" value="2"/>
</dbReference>
<proteinExistence type="predicted"/>
<dbReference type="RefSeq" id="WP_185076640.1">
    <property type="nucleotide sequence ID" value="NZ_MOBP01000016.1"/>
</dbReference>
<comment type="caution">
    <text evidence="1">The sequence shown here is derived from an EMBL/GenBank/DDBJ whole genome shotgun (WGS) entry which is preliminary data.</text>
</comment>
<evidence type="ECO:0000313" key="2">
    <source>
        <dbReference type="Proteomes" id="UP000283627"/>
    </source>
</evidence>
<organism evidence="1 2">
    <name type="scientific">Pseudomonas frederiksbergensis</name>
    <dbReference type="NCBI Taxonomy" id="104087"/>
    <lineage>
        <taxon>Bacteria</taxon>
        <taxon>Pseudomonadati</taxon>
        <taxon>Pseudomonadota</taxon>
        <taxon>Gammaproteobacteria</taxon>
        <taxon>Pseudomonadales</taxon>
        <taxon>Pseudomonadaceae</taxon>
        <taxon>Pseudomonas</taxon>
    </lineage>
</organism>
<reference evidence="1 2" key="1">
    <citation type="submission" date="2016-10" db="EMBL/GenBank/DDBJ databases">
        <title>Comparative genome analysis of multiple Pseudomonas spp. focuses on biocontrol and plant growth promoting traits.</title>
        <authorList>
            <person name="Tao X.-Y."/>
            <person name="Taylor C.G."/>
        </authorList>
    </citation>
    <scope>NUCLEOTIDE SEQUENCE [LARGE SCALE GENOMIC DNA]</scope>
    <source>
        <strain evidence="1 2">39A2</strain>
    </source>
</reference>
<evidence type="ECO:0000313" key="1">
    <source>
        <dbReference type="EMBL" id="RON49042.1"/>
    </source>
</evidence>
<protein>
    <recommendedName>
        <fullName evidence="3">Delta-60 repeat domain-containing protein</fullName>
    </recommendedName>
</protein>
<accession>A0A423KAB3</accession>
<sequence length="437" mass="47741">MSAPIHFPSTLGKLDPTFGDSGQLSLPWPEGGAFYQENMAVDAQGNLLICGQATQRGGELLYACLRLKPDGELDKSFGVNGFAMGVYDYDKNPHSESGAQNIIVLPDGKILLGGINYRADPLSDHGMARLNADGSLDHSFGINGTVQIDRPYLSNAQATVRHLPRHRETRNLPDWFGGRNMCVLDDGRIVMLMEFTLSLPVVYGLVCVRPNGKLDSGFGDAGYAQIANDPLLWVRYHSVIAAEDGKIAVCGYGDNDNGYRTSAILLKFTGKGVPDQGFADKGVLLFPKNNPTAFNQFYGIAVQPNKRLLVCGTIGSNDSSRKNEALLMSFEPDGSPNIQFNRGQPLAAIIDGADSVWSAAMVVQPEAKIMLIGFSTDQQFTFTRVLSDGIPDKKFAKGHAATHYPVVHYRWYSAPAQFHGNRIYFMYQAQLYCGLID</sequence>
<gene>
    <name evidence="1" type="ORF">BK665_23760</name>
</gene>
<dbReference type="InterPro" id="IPR013431">
    <property type="entry name" value="Delta_60_rpt"/>
</dbReference>